<sequence length="226" mass="24720">MTQLESTPAQSNVGESAVTLHSGPVSDRAVRAELEIERGGSCPVDDLEADIVGFDIRFQGNRCLAEAEIRECEDQTTTTKQFSSDVCTHCPGIVFSVYDCIPRFLEATEDTFVVETHLESVDVLSALVNDIRDRSNRVTVRSITHTGVSDQKERCSIDLSVLTPKQREAITVAQEAGYYDLDSSGSLGTVAGRIGISKSALSQRLSRAEGNILRQLNCACRCWKDD</sequence>
<organism evidence="5 6">
    <name type="scientific">Natronosalvus hydrolyticus</name>
    <dbReference type="NCBI Taxonomy" id="2979988"/>
    <lineage>
        <taxon>Archaea</taxon>
        <taxon>Methanobacteriati</taxon>
        <taxon>Methanobacteriota</taxon>
        <taxon>Stenosarchaea group</taxon>
        <taxon>Halobacteria</taxon>
        <taxon>Halobacteriales</taxon>
        <taxon>Natrialbaceae</taxon>
        <taxon>Natronosalvus</taxon>
    </lineage>
</organism>
<evidence type="ECO:0000259" key="3">
    <source>
        <dbReference type="Pfam" id="PF04967"/>
    </source>
</evidence>
<proteinExistence type="predicted"/>
<accession>A0AAP2Z876</accession>
<comment type="caution">
    <text evidence="5">The sequence shown here is derived from an EMBL/GenBank/DDBJ whole genome shotgun (WGS) entry which is preliminary data.</text>
</comment>
<evidence type="ECO:0000313" key="6">
    <source>
        <dbReference type="Proteomes" id="UP001321047"/>
    </source>
</evidence>
<reference evidence="5 6" key="1">
    <citation type="submission" date="2022-09" db="EMBL/GenBank/DDBJ databases">
        <title>Enrichment on poylsaccharides allowed isolation of novel metabolic and taxonomic groups of Haloarchaea.</title>
        <authorList>
            <person name="Sorokin D.Y."/>
            <person name="Elcheninov A.G."/>
            <person name="Khizhniak T.V."/>
            <person name="Kolganova T.V."/>
            <person name="Kublanov I.V."/>
        </authorList>
    </citation>
    <scope>NUCLEOTIDE SEQUENCE [LARGE SCALE GENOMIC DNA]</scope>
    <source>
        <strain evidence="5 6">AArc-curdl1</strain>
    </source>
</reference>
<dbReference type="PANTHER" id="PTHR34236">
    <property type="entry name" value="DIMETHYL SULFOXIDE REDUCTASE TRANSCRIPTIONAL ACTIVATOR"/>
    <property type="match status" value="1"/>
</dbReference>
<dbReference type="PANTHER" id="PTHR34236:SF1">
    <property type="entry name" value="DIMETHYL SULFOXIDE REDUCTASE TRANSCRIPTIONAL ACTIVATOR"/>
    <property type="match status" value="1"/>
</dbReference>
<keyword evidence="6" id="KW-1185">Reference proteome</keyword>
<dbReference type="Proteomes" id="UP001321047">
    <property type="component" value="Unassembled WGS sequence"/>
</dbReference>
<dbReference type="RefSeq" id="WP_342808852.1">
    <property type="nucleotide sequence ID" value="NZ_JAOPJZ010000007.1"/>
</dbReference>
<keyword evidence="1" id="KW-0805">Transcription regulation</keyword>
<name>A0AAP2Z876_9EURY</name>
<feature type="domain" description="HTH bat-type" evidence="3">
    <location>
        <begin position="162"/>
        <end position="213"/>
    </location>
</feature>
<dbReference type="EMBL" id="JAOPJZ010000007">
    <property type="protein sequence ID" value="MCU4752521.1"/>
    <property type="molecule type" value="Genomic_DNA"/>
</dbReference>
<dbReference type="InterPro" id="IPR056433">
    <property type="entry name" value="DmsR-like_N"/>
</dbReference>
<feature type="domain" description="DmsR-like N-terminal" evidence="4">
    <location>
        <begin position="74"/>
        <end position="145"/>
    </location>
</feature>
<evidence type="ECO:0000313" key="5">
    <source>
        <dbReference type="EMBL" id="MCU4752521.1"/>
    </source>
</evidence>
<dbReference type="Pfam" id="PF04967">
    <property type="entry name" value="HTH_10"/>
    <property type="match status" value="1"/>
</dbReference>
<evidence type="ECO:0000256" key="1">
    <source>
        <dbReference type="ARBA" id="ARBA00023015"/>
    </source>
</evidence>
<protein>
    <submittedName>
        <fullName evidence="5">Helix-turn-helix domain-containing protein</fullName>
    </submittedName>
</protein>
<dbReference type="InterPro" id="IPR007050">
    <property type="entry name" value="HTH_bacterioopsin"/>
</dbReference>
<gene>
    <name evidence="5" type="ORF">OB919_11055</name>
</gene>
<keyword evidence="2" id="KW-0804">Transcription</keyword>
<dbReference type="AlphaFoldDB" id="A0AAP2Z876"/>
<dbReference type="Pfam" id="PF24277">
    <property type="entry name" value="DmsR_N"/>
    <property type="match status" value="1"/>
</dbReference>
<evidence type="ECO:0000259" key="4">
    <source>
        <dbReference type="Pfam" id="PF24277"/>
    </source>
</evidence>
<evidence type="ECO:0000256" key="2">
    <source>
        <dbReference type="ARBA" id="ARBA00023163"/>
    </source>
</evidence>